<feature type="transmembrane region" description="Helical" evidence="6">
    <location>
        <begin position="74"/>
        <end position="96"/>
    </location>
</feature>
<keyword evidence="5 6" id="KW-0472">Membrane</keyword>
<keyword evidence="3 6" id="KW-0812">Transmembrane</keyword>
<dbReference type="GO" id="GO:0016020">
    <property type="term" value="C:membrane"/>
    <property type="evidence" value="ECO:0007669"/>
    <property type="project" value="UniProtKB-SubCell"/>
</dbReference>
<feature type="transmembrane region" description="Helical" evidence="6">
    <location>
        <begin position="265"/>
        <end position="284"/>
    </location>
</feature>
<evidence type="ECO:0000313" key="8">
    <source>
        <dbReference type="EMBL" id="ENZ02109.1"/>
    </source>
</evidence>
<evidence type="ECO:0000256" key="3">
    <source>
        <dbReference type="ARBA" id="ARBA00022692"/>
    </source>
</evidence>
<feature type="transmembrane region" description="Helical" evidence="6">
    <location>
        <begin position="210"/>
        <end position="230"/>
    </location>
</feature>
<dbReference type="InterPro" id="IPR037185">
    <property type="entry name" value="EmrE-like"/>
</dbReference>
<dbReference type="AlphaFoldDB" id="N9Y1T0"/>
<evidence type="ECO:0000313" key="9">
    <source>
        <dbReference type="Proteomes" id="UP000013097"/>
    </source>
</evidence>
<keyword evidence="9" id="KW-1185">Reference proteome</keyword>
<accession>N9Y1T0</accession>
<reference evidence="8 9" key="1">
    <citation type="submission" date="2013-01" db="EMBL/GenBank/DDBJ databases">
        <title>The Genome Sequence of Clostridium colicanis 209318.</title>
        <authorList>
            <consortium name="The Broad Institute Genome Sequencing Platform"/>
            <person name="Earl A."/>
            <person name="Ward D."/>
            <person name="Feldgarden M."/>
            <person name="Gevers D."/>
            <person name="Courvalin P."/>
            <person name="Lambert T."/>
            <person name="Walker B."/>
            <person name="Young S.K."/>
            <person name="Zeng Q."/>
            <person name="Gargeya S."/>
            <person name="Fitzgerald M."/>
            <person name="Haas B."/>
            <person name="Abouelleil A."/>
            <person name="Alvarado L."/>
            <person name="Arachchi H.M."/>
            <person name="Berlin A.M."/>
            <person name="Chapman S.B."/>
            <person name="Dewar J."/>
            <person name="Goldberg J."/>
            <person name="Griggs A."/>
            <person name="Gujja S."/>
            <person name="Hansen M."/>
            <person name="Howarth C."/>
            <person name="Imamovic A."/>
            <person name="Larimer J."/>
            <person name="McCowan C."/>
            <person name="Murphy C."/>
            <person name="Neiman D."/>
            <person name="Pearson M."/>
            <person name="Priest M."/>
            <person name="Roberts A."/>
            <person name="Saif S."/>
            <person name="Shea T."/>
            <person name="Sisk P."/>
            <person name="Sykes S."/>
            <person name="Wortman J."/>
            <person name="Nusbaum C."/>
            <person name="Birren B."/>
        </authorList>
    </citation>
    <scope>NUCLEOTIDE SEQUENCE [LARGE SCALE GENOMIC DNA]</scope>
    <source>
        <strain evidence="8 9">209318</strain>
    </source>
</reference>
<feature type="domain" description="EamA" evidence="7">
    <location>
        <begin position="155"/>
        <end position="282"/>
    </location>
</feature>
<comment type="subcellular location">
    <subcellularLocation>
        <location evidence="1">Membrane</location>
        <topology evidence="1">Multi-pass membrane protein</topology>
    </subcellularLocation>
</comment>
<dbReference type="Proteomes" id="UP000013097">
    <property type="component" value="Unassembled WGS sequence"/>
</dbReference>
<feature type="transmembrane region" description="Helical" evidence="6">
    <location>
        <begin position="181"/>
        <end position="204"/>
    </location>
</feature>
<dbReference type="eggNOG" id="COG0697">
    <property type="taxonomic scope" value="Bacteria"/>
</dbReference>
<comment type="caution">
    <text evidence="8">The sequence shown here is derived from an EMBL/GenBank/DDBJ whole genome shotgun (WGS) entry which is preliminary data.</text>
</comment>
<dbReference type="HOGENOM" id="CLU_032828_0_1_9"/>
<dbReference type="EMBL" id="AGYT01000008">
    <property type="protein sequence ID" value="ENZ02109.1"/>
    <property type="molecule type" value="Genomic_DNA"/>
</dbReference>
<keyword evidence="4 6" id="KW-1133">Transmembrane helix</keyword>
<dbReference type="SUPFAM" id="SSF103481">
    <property type="entry name" value="Multidrug resistance efflux transporter EmrE"/>
    <property type="match status" value="2"/>
</dbReference>
<evidence type="ECO:0000256" key="4">
    <source>
        <dbReference type="ARBA" id="ARBA00022989"/>
    </source>
</evidence>
<dbReference type="RefSeq" id="WP_002597845.1">
    <property type="nucleotide sequence ID" value="NZ_KB850956.1"/>
</dbReference>
<evidence type="ECO:0000256" key="2">
    <source>
        <dbReference type="ARBA" id="ARBA00007362"/>
    </source>
</evidence>
<dbReference type="PANTHER" id="PTHR22911:SF6">
    <property type="entry name" value="SOLUTE CARRIER FAMILY 35 MEMBER G1"/>
    <property type="match status" value="1"/>
</dbReference>
<gene>
    <name evidence="8" type="ORF">HMPREF1092_01344</name>
</gene>
<evidence type="ECO:0000256" key="1">
    <source>
        <dbReference type="ARBA" id="ARBA00004141"/>
    </source>
</evidence>
<sequence length="290" mass="32770">MNNKTKGIILMMLFALSLSIMSTFLKLAGHMPVAEKTVYRNSIAALFAFIYIVKKHGFKDKSMFWGNRKNILGLSLRTIFGIIGICLNLYALQYLLLPNATIIQDLSIFFVVIFSYIFLGEKIKLWQCVLIVIGFIGAVFVVDPDSTKFLLLPSIAAILGAMMNGGDSATMRYLGDKCDPVTLVFFYNFLSSVILLPFMIIFYKPLAMHTIIYLILAGLMYIIVEFTLILAYKYAPARDIALFRYTDIIFSAILGFLVFNKIPSFMEVIGYIIIVIAAILLLLYRPKKYA</sequence>
<comment type="similarity">
    <text evidence="2">Belongs to the EamA transporter family.</text>
</comment>
<dbReference type="PANTHER" id="PTHR22911">
    <property type="entry name" value="ACYL-MALONYL CONDENSING ENZYME-RELATED"/>
    <property type="match status" value="1"/>
</dbReference>
<dbReference type="PATRIC" id="fig|999411.4.peg.1320"/>
<dbReference type="Pfam" id="PF00892">
    <property type="entry name" value="EamA"/>
    <property type="match status" value="2"/>
</dbReference>
<protein>
    <recommendedName>
        <fullName evidence="7">EamA domain-containing protein</fullName>
    </recommendedName>
</protein>
<evidence type="ECO:0000256" key="6">
    <source>
        <dbReference type="SAM" id="Phobius"/>
    </source>
</evidence>
<dbReference type="InterPro" id="IPR000620">
    <property type="entry name" value="EamA_dom"/>
</dbReference>
<name>N9Y1T0_9CLOT</name>
<organism evidence="8 9">
    <name type="scientific">Clostridium thermobutyricum</name>
    <dbReference type="NCBI Taxonomy" id="29372"/>
    <lineage>
        <taxon>Bacteria</taxon>
        <taxon>Bacillati</taxon>
        <taxon>Bacillota</taxon>
        <taxon>Clostridia</taxon>
        <taxon>Eubacteriales</taxon>
        <taxon>Clostridiaceae</taxon>
        <taxon>Clostridium</taxon>
    </lineage>
</organism>
<feature type="transmembrane region" description="Helical" evidence="6">
    <location>
        <begin position="102"/>
        <end position="119"/>
    </location>
</feature>
<feature type="transmembrane region" description="Helical" evidence="6">
    <location>
        <begin position="126"/>
        <end position="143"/>
    </location>
</feature>
<feature type="domain" description="EamA" evidence="7">
    <location>
        <begin position="6"/>
        <end position="142"/>
    </location>
</feature>
<proteinExistence type="inferred from homology"/>
<feature type="transmembrane region" description="Helical" evidence="6">
    <location>
        <begin position="7"/>
        <end position="25"/>
    </location>
</feature>
<evidence type="ECO:0000259" key="7">
    <source>
        <dbReference type="Pfam" id="PF00892"/>
    </source>
</evidence>
<feature type="transmembrane region" description="Helical" evidence="6">
    <location>
        <begin position="37"/>
        <end position="53"/>
    </location>
</feature>
<evidence type="ECO:0000256" key="5">
    <source>
        <dbReference type="ARBA" id="ARBA00023136"/>
    </source>
</evidence>